<evidence type="ECO:0000256" key="2">
    <source>
        <dbReference type="SAM" id="Phobius"/>
    </source>
</evidence>
<feature type="transmembrane region" description="Helical" evidence="2">
    <location>
        <begin position="56"/>
        <end position="74"/>
    </location>
</feature>
<dbReference type="EMBL" id="OBQI01000005">
    <property type="protein sequence ID" value="SOC50649.1"/>
    <property type="molecule type" value="Genomic_DNA"/>
</dbReference>
<dbReference type="Proteomes" id="UP000219435">
    <property type="component" value="Unassembled WGS sequence"/>
</dbReference>
<feature type="compositionally biased region" description="Low complexity" evidence="1">
    <location>
        <begin position="170"/>
        <end position="179"/>
    </location>
</feature>
<dbReference type="AlphaFoldDB" id="A0A285V997"/>
<organism evidence="3 4">
    <name type="scientific">Blastococcus aggregatus</name>
    <dbReference type="NCBI Taxonomy" id="38502"/>
    <lineage>
        <taxon>Bacteria</taxon>
        <taxon>Bacillati</taxon>
        <taxon>Actinomycetota</taxon>
        <taxon>Actinomycetes</taxon>
        <taxon>Geodermatophilales</taxon>
        <taxon>Geodermatophilaceae</taxon>
        <taxon>Blastococcus</taxon>
    </lineage>
</organism>
<sequence length="206" mass="20197">MSAPGRRELTTAVLGAVLAGALALSAGGQAWAAVTAERRAPLPPVSADLSGADAAPLVPAAGLVLLAAAVALLAVRGAGRVGVGLLAAVAGGALAWSGLRALTGGLDDAGGDLPGLSGGTVSGTTADVSTTWPLLVVLAGLVAVATGAFTVLRGRTWPAMGRRYERTGSAPAAGAAPARPRTDEDRAVDAWKALDRGEDPTDPRDV</sequence>
<evidence type="ECO:0000313" key="4">
    <source>
        <dbReference type="Proteomes" id="UP000219435"/>
    </source>
</evidence>
<keyword evidence="2" id="KW-0472">Membrane</keyword>
<dbReference type="InterPro" id="IPR019051">
    <property type="entry name" value="Trp_biosyn_TM_oprn/chp"/>
</dbReference>
<name>A0A285V997_9ACTN</name>
<keyword evidence="2" id="KW-0812">Transmembrane</keyword>
<feature type="transmembrane region" description="Helical" evidence="2">
    <location>
        <begin position="132"/>
        <end position="152"/>
    </location>
</feature>
<proteinExistence type="predicted"/>
<protein>
    <submittedName>
        <fullName evidence="3">Trp region conserved hypothetical membrane protein</fullName>
    </submittedName>
</protein>
<evidence type="ECO:0000313" key="3">
    <source>
        <dbReference type="EMBL" id="SOC50649.1"/>
    </source>
</evidence>
<dbReference type="Pfam" id="PF09534">
    <property type="entry name" value="Trp_oprn_chp"/>
    <property type="match status" value="1"/>
</dbReference>
<evidence type="ECO:0000256" key="1">
    <source>
        <dbReference type="SAM" id="MobiDB-lite"/>
    </source>
</evidence>
<keyword evidence="4" id="KW-1185">Reference proteome</keyword>
<reference evidence="4" key="1">
    <citation type="submission" date="2017-08" db="EMBL/GenBank/DDBJ databases">
        <authorList>
            <person name="Varghese N."/>
            <person name="Submissions S."/>
        </authorList>
    </citation>
    <scope>NUCLEOTIDE SEQUENCE [LARGE SCALE GENOMIC DNA]</scope>
    <source>
        <strain evidence="4">DSM 4725</strain>
    </source>
</reference>
<feature type="compositionally biased region" description="Basic and acidic residues" evidence="1">
    <location>
        <begin position="180"/>
        <end position="206"/>
    </location>
</feature>
<feature type="region of interest" description="Disordered" evidence="1">
    <location>
        <begin position="166"/>
        <end position="206"/>
    </location>
</feature>
<dbReference type="InterPro" id="IPR006311">
    <property type="entry name" value="TAT_signal"/>
</dbReference>
<dbReference type="RefSeq" id="WP_097196189.1">
    <property type="nucleotide sequence ID" value="NZ_OBQI01000005.1"/>
</dbReference>
<accession>A0A285V997</accession>
<feature type="transmembrane region" description="Helical" evidence="2">
    <location>
        <begin position="81"/>
        <end position="99"/>
    </location>
</feature>
<keyword evidence="2" id="KW-1133">Transmembrane helix</keyword>
<dbReference type="PROSITE" id="PS51318">
    <property type="entry name" value="TAT"/>
    <property type="match status" value="1"/>
</dbReference>
<gene>
    <name evidence="3" type="ORF">SAMN05660748_3407</name>
</gene>